<dbReference type="PANTHER" id="PTHR35908:SF1">
    <property type="entry name" value="CONSERVED PROTEIN"/>
    <property type="match status" value="1"/>
</dbReference>
<gene>
    <name evidence="2" type="ORF">GCM10009606_02030</name>
</gene>
<dbReference type="EMBL" id="BAAAJE010000001">
    <property type="protein sequence ID" value="GAA1125938.1"/>
    <property type="molecule type" value="Genomic_DNA"/>
</dbReference>
<protein>
    <submittedName>
        <fullName evidence="2">VOC family protein</fullName>
    </submittedName>
</protein>
<evidence type="ECO:0000313" key="2">
    <source>
        <dbReference type="EMBL" id="GAA1125938.1"/>
    </source>
</evidence>
<sequence>MTDTHPLVVQTVLDCHDPRVLGDFYRDLVGYPYRSGDETPTDGEDWLVLKPGDGGHGLAFQKNPEYVPPVWTPGPDRPGDQQMMVHLDMCVSDVAGLEAQRQRVLDLGGAELYDRSDDEEEPLYVFADPAGHPFCIFVR</sequence>
<accession>A0ABN1U7C7</accession>
<dbReference type="RefSeq" id="WP_343904838.1">
    <property type="nucleotide sequence ID" value="NZ_BAAAJE010000001.1"/>
</dbReference>
<name>A0ABN1U7C7_9ACTN</name>
<dbReference type="Proteomes" id="UP001499979">
    <property type="component" value="Unassembled WGS sequence"/>
</dbReference>
<evidence type="ECO:0000313" key="3">
    <source>
        <dbReference type="Proteomes" id="UP001499979"/>
    </source>
</evidence>
<keyword evidence="3" id="KW-1185">Reference proteome</keyword>
<proteinExistence type="predicted"/>
<dbReference type="PANTHER" id="PTHR35908">
    <property type="entry name" value="HYPOTHETICAL FUSION PROTEIN"/>
    <property type="match status" value="1"/>
</dbReference>
<dbReference type="Pfam" id="PF18029">
    <property type="entry name" value="Glyoxalase_6"/>
    <property type="match status" value="1"/>
</dbReference>
<dbReference type="InterPro" id="IPR029068">
    <property type="entry name" value="Glyas_Bleomycin-R_OHBP_Dase"/>
</dbReference>
<reference evidence="2 3" key="1">
    <citation type="journal article" date="2019" name="Int. J. Syst. Evol. Microbiol.">
        <title>The Global Catalogue of Microorganisms (GCM) 10K type strain sequencing project: providing services to taxonomists for standard genome sequencing and annotation.</title>
        <authorList>
            <consortium name="The Broad Institute Genomics Platform"/>
            <consortium name="The Broad Institute Genome Sequencing Center for Infectious Disease"/>
            <person name="Wu L."/>
            <person name="Ma J."/>
        </authorList>
    </citation>
    <scope>NUCLEOTIDE SEQUENCE [LARGE SCALE GENOMIC DNA]</scope>
    <source>
        <strain evidence="2 3">JCM 11813</strain>
    </source>
</reference>
<dbReference type="SUPFAM" id="SSF54593">
    <property type="entry name" value="Glyoxalase/Bleomycin resistance protein/Dihydroxybiphenyl dioxygenase"/>
    <property type="match status" value="1"/>
</dbReference>
<dbReference type="Gene3D" id="3.10.180.10">
    <property type="entry name" value="2,3-Dihydroxybiphenyl 1,2-Dioxygenase, domain 1"/>
    <property type="match status" value="1"/>
</dbReference>
<comment type="caution">
    <text evidence="2">The sequence shown here is derived from an EMBL/GenBank/DDBJ whole genome shotgun (WGS) entry which is preliminary data.</text>
</comment>
<feature type="domain" description="Glyoxalase-like" evidence="1">
    <location>
        <begin position="10"/>
        <end position="137"/>
    </location>
</feature>
<dbReference type="InterPro" id="IPR041581">
    <property type="entry name" value="Glyoxalase_6"/>
</dbReference>
<evidence type="ECO:0000259" key="1">
    <source>
        <dbReference type="Pfam" id="PF18029"/>
    </source>
</evidence>
<organism evidence="2 3">
    <name type="scientific">Nocardioides aquiterrae</name>
    <dbReference type="NCBI Taxonomy" id="203799"/>
    <lineage>
        <taxon>Bacteria</taxon>
        <taxon>Bacillati</taxon>
        <taxon>Actinomycetota</taxon>
        <taxon>Actinomycetes</taxon>
        <taxon>Propionibacteriales</taxon>
        <taxon>Nocardioidaceae</taxon>
        <taxon>Nocardioides</taxon>
    </lineage>
</organism>